<feature type="region of interest" description="Disordered" evidence="1">
    <location>
        <begin position="177"/>
        <end position="232"/>
    </location>
</feature>
<protein>
    <recommendedName>
        <fullName evidence="4">Protein ImuA</fullName>
    </recommendedName>
</protein>
<organism evidence="2 3">
    <name type="scientific">Roseicyclus marinus</name>
    <dbReference type="NCBI Taxonomy" id="2161673"/>
    <lineage>
        <taxon>Bacteria</taxon>
        <taxon>Pseudomonadati</taxon>
        <taxon>Pseudomonadota</taxon>
        <taxon>Alphaproteobacteria</taxon>
        <taxon>Rhodobacterales</taxon>
        <taxon>Roseobacteraceae</taxon>
        <taxon>Roseicyclus</taxon>
    </lineage>
</organism>
<dbReference type="SUPFAM" id="SSF52540">
    <property type="entry name" value="P-loop containing nucleoside triphosphate hydrolases"/>
    <property type="match status" value="1"/>
</dbReference>
<keyword evidence="3" id="KW-1185">Reference proteome</keyword>
<sequence length="232" mass="25466">MDLTKLTRQSHRHDRPGLPLLGRFRLAGARAHEFCGPARRRLALWLAAETAGTVLWIRPAWHPDRLHMAGVRGEIDPARLITVEPDRPEDILWTMEEALRAGLLPLVVAELPEPPGLTPVRRLHLAAETGVEARGTSPLALLLTPGEGGAAGVETRWSLTPAHGADDTRWTLARLRGRDAPPGEWGVTRGADGRPRLVAEQPPPYRQSGRLPPMRKPTNSRCPSGKSDPFTK</sequence>
<dbReference type="Gene3D" id="3.40.50.300">
    <property type="entry name" value="P-loop containing nucleotide triphosphate hydrolases"/>
    <property type="match status" value="1"/>
</dbReference>
<evidence type="ECO:0008006" key="4">
    <source>
        <dbReference type="Google" id="ProtNLM"/>
    </source>
</evidence>
<evidence type="ECO:0000313" key="3">
    <source>
        <dbReference type="Proteomes" id="UP001337723"/>
    </source>
</evidence>
<dbReference type="EMBL" id="AP027266">
    <property type="protein sequence ID" value="BDW84545.1"/>
    <property type="molecule type" value="Genomic_DNA"/>
</dbReference>
<dbReference type="AlphaFoldDB" id="A0AA48H480"/>
<evidence type="ECO:0000313" key="2">
    <source>
        <dbReference type="EMBL" id="BDW84545.1"/>
    </source>
</evidence>
<accession>A0AA48H480</accession>
<evidence type="ECO:0000256" key="1">
    <source>
        <dbReference type="SAM" id="MobiDB-lite"/>
    </source>
</evidence>
<gene>
    <name evidence="2" type="ORF">MACH21_07220</name>
</gene>
<dbReference type="InterPro" id="IPR027417">
    <property type="entry name" value="P-loop_NTPase"/>
</dbReference>
<dbReference type="KEGG" id="rmai:MACH21_07220"/>
<reference evidence="2 3" key="1">
    <citation type="submission" date="2023-01" db="EMBL/GenBank/DDBJ databases">
        <title>Complete genome sequence of Roseicyclus marinus strain Dej080120_10.</title>
        <authorList>
            <person name="Ueki S."/>
            <person name="Maruyama F."/>
        </authorList>
    </citation>
    <scope>NUCLEOTIDE SEQUENCE [LARGE SCALE GENOMIC DNA]</scope>
    <source>
        <strain evidence="2 3">Dej080120_10</strain>
    </source>
</reference>
<dbReference type="RefSeq" id="WP_338274497.1">
    <property type="nucleotide sequence ID" value="NZ_AP027266.1"/>
</dbReference>
<dbReference type="Proteomes" id="UP001337723">
    <property type="component" value="Chromosome"/>
</dbReference>
<proteinExistence type="predicted"/>
<name>A0AA48H480_9RHOB</name>